<evidence type="ECO:0000256" key="1">
    <source>
        <dbReference type="ARBA" id="ARBA00004651"/>
    </source>
</evidence>
<feature type="region of interest" description="Disordered" evidence="6">
    <location>
        <begin position="1"/>
        <end position="33"/>
    </location>
</feature>
<gene>
    <name evidence="9" type="ORF">ACFQL9_01245</name>
</gene>
<feature type="compositionally biased region" description="Basic and acidic residues" evidence="6">
    <location>
        <begin position="23"/>
        <end position="33"/>
    </location>
</feature>
<reference evidence="9 10" key="1">
    <citation type="journal article" date="2019" name="Int. J. Syst. Evol. Microbiol.">
        <title>The Global Catalogue of Microorganisms (GCM) 10K type strain sequencing project: providing services to taxonomists for standard genome sequencing and annotation.</title>
        <authorList>
            <consortium name="The Broad Institute Genomics Platform"/>
            <consortium name="The Broad Institute Genome Sequencing Center for Infectious Disease"/>
            <person name="Wu L."/>
            <person name="Ma J."/>
        </authorList>
    </citation>
    <scope>NUCLEOTIDE SEQUENCE [LARGE SCALE GENOMIC DNA]</scope>
    <source>
        <strain evidence="9 10">DT31</strain>
    </source>
</reference>
<organism evidence="9 10">
    <name type="scientific">Halobaculum lipolyticum</name>
    <dbReference type="NCBI Taxonomy" id="3032001"/>
    <lineage>
        <taxon>Archaea</taxon>
        <taxon>Methanobacteriati</taxon>
        <taxon>Methanobacteriota</taxon>
        <taxon>Stenosarchaea group</taxon>
        <taxon>Halobacteria</taxon>
        <taxon>Halobacteriales</taxon>
        <taxon>Haloferacaceae</taxon>
        <taxon>Halobaculum</taxon>
    </lineage>
</organism>
<protein>
    <submittedName>
        <fullName evidence="9">MnhB domain-containing protein</fullName>
    </submittedName>
</protein>
<keyword evidence="4 7" id="KW-1133">Transmembrane helix</keyword>
<dbReference type="EMBL" id="JBHTAH010000001">
    <property type="protein sequence ID" value="MFC7068254.1"/>
    <property type="molecule type" value="Genomic_DNA"/>
</dbReference>
<dbReference type="PANTHER" id="PTHR33932">
    <property type="entry name" value="NA(+)/H(+) ANTIPORTER SUBUNIT B"/>
    <property type="match status" value="1"/>
</dbReference>
<feature type="transmembrane region" description="Helical" evidence="7">
    <location>
        <begin position="104"/>
        <end position="130"/>
    </location>
</feature>
<feature type="transmembrane region" description="Helical" evidence="7">
    <location>
        <begin position="42"/>
        <end position="66"/>
    </location>
</feature>
<accession>A0ABD5W8G4</accession>
<proteinExistence type="predicted"/>
<dbReference type="InterPro" id="IPR050622">
    <property type="entry name" value="CPA3_antiporter_subunitB"/>
</dbReference>
<sequence length="183" mass="18707">MSAAAAPGAGEDDPETGAETDADDRLRVGSGRQDRPYVESPIIMATVRIVAPFVFALGAFVMFHGADSAGGGFQGGVIVGTVVLMVAIAFGIGPTREWLSSSLLTGVVVFGVLLFAGIGLSALAFGGAFLQYEVIPVYEATKYGIELVEVGIGIIVSGTVVGLFFALAAGYRGDDAADGEVER</sequence>
<dbReference type="RefSeq" id="WP_284031619.1">
    <property type="nucleotide sequence ID" value="NZ_CP126154.1"/>
</dbReference>
<keyword evidence="10" id="KW-1185">Reference proteome</keyword>
<keyword evidence="5 7" id="KW-0472">Membrane</keyword>
<comment type="caution">
    <text evidence="9">The sequence shown here is derived from an EMBL/GenBank/DDBJ whole genome shotgun (WGS) entry which is preliminary data.</text>
</comment>
<dbReference type="AlphaFoldDB" id="A0ABD5W8G4"/>
<dbReference type="GO" id="GO:0005886">
    <property type="term" value="C:plasma membrane"/>
    <property type="evidence" value="ECO:0007669"/>
    <property type="project" value="UniProtKB-SubCell"/>
</dbReference>
<evidence type="ECO:0000256" key="6">
    <source>
        <dbReference type="SAM" id="MobiDB-lite"/>
    </source>
</evidence>
<evidence type="ECO:0000256" key="4">
    <source>
        <dbReference type="ARBA" id="ARBA00022989"/>
    </source>
</evidence>
<feature type="compositionally biased region" description="Acidic residues" evidence="6">
    <location>
        <begin position="10"/>
        <end position="22"/>
    </location>
</feature>
<dbReference type="Proteomes" id="UP001596461">
    <property type="component" value="Unassembled WGS sequence"/>
</dbReference>
<feature type="transmembrane region" description="Helical" evidence="7">
    <location>
        <begin position="150"/>
        <end position="171"/>
    </location>
</feature>
<keyword evidence="2" id="KW-1003">Cell membrane</keyword>
<feature type="transmembrane region" description="Helical" evidence="7">
    <location>
        <begin position="72"/>
        <end position="92"/>
    </location>
</feature>
<keyword evidence="3 7" id="KW-0812">Transmembrane</keyword>
<evidence type="ECO:0000256" key="2">
    <source>
        <dbReference type="ARBA" id="ARBA00022475"/>
    </source>
</evidence>
<dbReference type="PANTHER" id="PTHR33932:SF4">
    <property type="entry name" value="NA(+)_H(+) ANTIPORTER SUBUNIT B"/>
    <property type="match status" value="1"/>
</dbReference>
<dbReference type="Pfam" id="PF04039">
    <property type="entry name" value="MnhB"/>
    <property type="match status" value="1"/>
</dbReference>
<dbReference type="NCBIfam" id="NF009160">
    <property type="entry name" value="PRK12505.1"/>
    <property type="match status" value="1"/>
</dbReference>
<dbReference type="GeneID" id="81126534"/>
<dbReference type="InterPro" id="IPR007182">
    <property type="entry name" value="MnhB"/>
</dbReference>
<evidence type="ECO:0000313" key="10">
    <source>
        <dbReference type="Proteomes" id="UP001596461"/>
    </source>
</evidence>
<comment type="subcellular location">
    <subcellularLocation>
        <location evidence="1">Cell membrane</location>
        <topology evidence="1">Multi-pass membrane protein</topology>
    </subcellularLocation>
</comment>
<evidence type="ECO:0000256" key="7">
    <source>
        <dbReference type="SAM" id="Phobius"/>
    </source>
</evidence>
<evidence type="ECO:0000313" key="9">
    <source>
        <dbReference type="EMBL" id="MFC7068254.1"/>
    </source>
</evidence>
<name>A0ABD5W8G4_9EURY</name>
<evidence type="ECO:0000256" key="3">
    <source>
        <dbReference type="ARBA" id="ARBA00022692"/>
    </source>
</evidence>
<feature type="domain" description="Na+/H+ antiporter MnhB subunit-related protein" evidence="8">
    <location>
        <begin position="42"/>
        <end position="161"/>
    </location>
</feature>
<evidence type="ECO:0000256" key="5">
    <source>
        <dbReference type="ARBA" id="ARBA00023136"/>
    </source>
</evidence>
<evidence type="ECO:0000259" key="8">
    <source>
        <dbReference type="Pfam" id="PF04039"/>
    </source>
</evidence>